<name>A0A090MUX1_AFIFE</name>
<organism evidence="1 2">
    <name type="scientific">Afipia felis</name>
    <name type="common">Cat scratch disease bacillus</name>
    <dbReference type="NCBI Taxonomy" id="1035"/>
    <lineage>
        <taxon>Bacteria</taxon>
        <taxon>Pseudomonadati</taxon>
        <taxon>Pseudomonadota</taxon>
        <taxon>Alphaproteobacteria</taxon>
        <taxon>Hyphomicrobiales</taxon>
        <taxon>Nitrobacteraceae</taxon>
        <taxon>Afipia</taxon>
    </lineage>
</organism>
<dbReference type="Proteomes" id="UP000035762">
    <property type="component" value="Unassembled WGS sequence"/>
</dbReference>
<protein>
    <submittedName>
        <fullName evidence="1">RNA polymerase sigma factor</fullName>
    </submittedName>
</protein>
<dbReference type="InterPro" id="IPR036388">
    <property type="entry name" value="WH-like_DNA-bd_sf"/>
</dbReference>
<dbReference type="STRING" id="1035.BN961_03634"/>
<dbReference type="InterPro" id="IPR013324">
    <property type="entry name" value="RNA_pol_sigma_r3/r4-like"/>
</dbReference>
<dbReference type="SUPFAM" id="SSF88659">
    <property type="entry name" value="Sigma3 and sigma4 domains of RNA polymerase sigma factors"/>
    <property type="match status" value="1"/>
</dbReference>
<sequence length="266" mass="30243">MPPPLRKIAQDGTPYRRRAGVEAVLDALISLSRSELAERCKTLDPTDPAYLPSECLLHLVRTCRFDNSDRHFEVLYRTLRQRVLARTPIAVIGRGSDGEVLISQARINTTEAVMDRFQELLMLDRTAYEDRLDYFEINFDDAIAALRLTARKKAWKEENRSVPMTYDDETSELNVEIEEAAAAQNPLSEPKLDDLGYRLRLDAAIDALPEHQRRVVTLLRLGFPIDSKEAGVQTIVGTLGCAEKTVRNRRDKAYEAIRKALEEEES</sequence>
<accession>A0A090MUX1</accession>
<proteinExistence type="predicted"/>
<gene>
    <name evidence="1" type="ORF">BN961_03634</name>
</gene>
<dbReference type="EMBL" id="CCAZ020000002">
    <property type="protein sequence ID" value="CEG10197.1"/>
    <property type="molecule type" value="Genomic_DNA"/>
</dbReference>
<dbReference type="AlphaFoldDB" id="A0A090MUX1"/>
<evidence type="ECO:0000313" key="1">
    <source>
        <dbReference type="EMBL" id="CEG10197.1"/>
    </source>
</evidence>
<keyword evidence="2" id="KW-1185">Reference proteome</keyword>
<evidence type="ECO:0000313" key="2">
    <source>
        <dbReference type="Proteomes" id="UP000035762"/>
    </source>
</evidence>
<dbReference type="Gene3D" id="1.10.10.10">
    <property type="entry name" value="Winged helix-like DNA-binding domain superfamily/Winged helix DNA-binding domain"/>
    <property type="match status" value="1"/>
</dbReference>
<comment type="caution">
    <text evidence="1">The sequence shown here is derived from an EMBL/GenBank/DDBJ whole genome shotgun (WGS) entry which is preliminary data.</text>
</comment>
<reference evidence="1 2" key="1">
    <citation type="journal article" date="2014" name="Genome Announc.">
        <title>Genome Sequence of Afipia felis Strain 76713, Isolated in Hospital Water Using an Amoeba Co-Culture Procedure.</title>
        <authorList>
            <person name="Benamar S."/>
            <person name="La Scola B."/>
            <person name="Croce O."/>
        </authorList>
    </citation>
    <scope>NUCLEOTIDE SEQUENCE [LARGE SCALE GENOMIC DNA]</scope>
    <source>
        <strain evidence="1 2">76713</strain>
    </source>
</reference>